<proteinExistence type="predicted"/>
<evidence type="ECO:0000256" key="1">
    <source>
        <dbReference type="ARBA" id="ARBA00004141"/>
    </source>
</evidence>
<evidence type="ECO:0000256" key="2">
    <source>
        <dbReference type="ARBA" id="ARBA00022448"/>
    </source>
</evidence>
<feature type="transmembrane region" description="Helical" evidence="7">
    <location>
        <begin position="363"/>
        <end position="380"/>
    </location>
</feature>
<dbReference type="GO" id="GO:0016020">
    <property type="term" value="C:membrane"/>
    <property type="evidence" value="ECO:0007669"/>
    <property type="project" value="UniProtKB-SubCell"/>
</dbReference>
<keyword evidence="3 7" id="KW-0812">Transmembrane</keyword>
<dbReference type="GO" id="GO:0022857">
    <property type="term" value="F:transmembrane transporter activity"/>
    <property type="evidence" value="ECO:0007669"/>
    <property type="project" value="InterPro"/>
</dbReference>
<organism evidence="8 9">
    <name type="scientific">Nitrosospira multiformis</name>
    <dbReference type="NCBI Taxonomy" id="1231"/>
    <lineage>
        <taxon>Bacteria</taxon>
        <taxon>Pseudomonadati</taxon>
        <taxon>Pseudomonadota</taxon>
        <taxon>Betaproteobacteria</taxon>
        <taxon>Nitrosomonadales</taxon>
        <taxon>Nitrosomonadaceae</taxon>
        <taxon>Nitrosospira</taxon>
    </lineage>
</organism>
<accession>A0A1H8G6N8</accession>
<dbReference type="EMBL" id="FOCT01000004">
    <property type="protein sequence ID" value="SEN39682.1"/>
    <property type="molecule type" value="Genomic_DNA"/>
</dbReference>
<evidence type="ECO:0000256" key="4">
    <source>
        <dbReference type="ARBA" id="ARBA00022989"/>
    </source>
</evidence>
<comment type="subcellular location">
    <subcellularLocation>
        <location evidence="1">Membrane</location>
        <topology evidence="1">Multi-pass membrane protein</topology>
    </subcellularLocation>
</comment>
<dbReference type="PIRSF" id="PIRSF006060">
    <property type="entry name" value="AA_transporter"/>
    <property type="match status" value="1"/>
</dbReference>
<evidence type="ECO:0000256" key="3">
    <source>
        <dbReference type="ARBA" id="ARBA00022692"/>
    </source>
</evidence>
<feature type="transmembrane region" description="Helical" evidence="7">
    <location>
        <begin position="72"/>
        <end position="91"/>
    </location>
</feature>
<feature type="transmembrane region" description="Helical" evidence="7">
    <location>
        <begin position="316"/>
        <end position="334"/>
    </location>
</feature>
<name>A0A1H8G6N8_9PROT</name>
<dbReference type="InterPro" id="IPR002293">
    <property type="entry name" value="AA/rel_permease1"/>
</dbReference>
<feature type="region of interest" description="Disordered" evidence="6">
    <location>
        <begin position="1"/>
        <end position="23"/>
    </location>
</feature>
<dbReference type="Proteomes" id="UP000183898">
    <property type="component" value="Unassembled WGS sequence"/>
</dbReference>
<protein>
    <submittedName>
        <fullName evidence="8">Amino acid/polyamine/organocation transporter, APC superfamily</fullName>
    </submittedName>
</protein>
<feature type="transmembrane region" description="Helical" evidence="7">
    <location>
        <begin position="40"/>
        <end position="60"/>
    </location>
</feature>
<gene>
    <name evidence="8" type="ORF">SAMN05216404_104115</name>
</gene>
<feature type="transmembrane region" description="Helical" evidence="7">
    <location>
        <begin position="425"/>
        <end position="442"/>
    </location>
</feature>
<keyword evidence="5 7" id="KW-0472">Membrane</keyword>
<sequence length="508" mass="54046">MPVEESRGAVVPPAPPDTPPASAPDVVLVTGDKLHRSMSVWNSFTLGFAVVSPVVGLYAIISVQTTVTGGGWFGALVTCLVMQLLVATVYAELSSQFPIAGGAYKWARQLGGVTTGQFAGVIYVSSTIAMLTTTAYTGGVWLALFFGAESETGPAFVIWGAVFLLLCTIINLVNVNIFKLVITMGVYAEVVGSLGVALLLFLFFRQHSFSELFQHLGTGTAPDQLSAFLAALAIAGWAFIGFDACSTIAEETHEPKRMVPRAVFFSLCMVGSVVLFNSAALTLAFDREALITASATSDPITPVITGSFGEWAEKPFLAIVMVAFLACGASVVKYTSRIVYSMAREGNMPAVLSRLGPDKTPRNAVICTVSLAGLGLLFGLNDGAVATVIAFGTGGLYAMFSMTTGVGLFTRLTGRWNPALGELKLGVWGLLINTAAFIWSVFELVNIAWPRPYATAPDAPWWQLWAVPLVLGSILGITALYILVNKMRKKSISHGTHREAKTPHRSIN</sequence>
<dbReference type="AlphaFoldDB" id="A0A1H8G6N8"/>
<keyword evidence="2" id="KW-0813">Transport</keyword>
<evidence type="ECO:0000313" key="8">
    <source>
        <dbReference type="EMBL" id="SEN39682.1"/>
    </source>
</evidence>
<feature type="compositionally biased region" description="Pro residues" evidence="6">
    <location>
        <begin position="12"/>
        <end position="22"/>
    </location>
</feature>
<feature type="transmembrane region" description="Helical" evidence="7">
    <location>
        <begin position="156"/>
        <end position="173"/>
    </location>
</feature>
<feature type="transmembrane region" description="Helical" evidence="7">
    <location>
        <begin position="386"/>
        <end position="413"/>
    </location>
</feature>
<keyword evidence="4 7" id="KW-1133">Transmembrane helix</keyword>
<dbReference type="Pfam" id="PF13520">
    <property type="entry name" value="AA_permease_2"/>
    <property type="match status" value="1"/>
</dbReference>
<evidence type="ECO:0000313" key="9">
    <source>
        <dbReference type="Proteomes" id="UP000183898"/>
    </source>
</evidence>
<dbReference type="RefSeq" id="WP_074745346.1">
    <property type="nucleotide sequence ID" value="NZ_FOCT01000004.1"/>
</dbReference>
<reference evidence="8 9" key="1">
    <citation type="submission" date="2016-10" db="EMBL/GenBank/DDBJ databases">
        <authorList>
            <person name="de Groot N.N."/>
        </authorList>
    </citation>
    <scope>NUCLEOTIDE SEQUENCE [LARGE SCALE GENOMIC DNA]</scope>
    <source>
        <strain evidence="8 9">Nl18</strain>
    </source>
</reference>
<dbReference type="PANTHER" id="PTHR45649">
    <property type="entry name" value="AMINO-ACID PERMEASE BAT1"/>
    <property type="match status" value="1"/>
</dbReference>
<dbReference type="PANTHER" id="PTHR45649:SF26">
    <property type="entry name" value="OS04G0435100 PROTEIN"/>
    <property type="match status" value="1"/>
</dbReference>
<feature type="transmembrane region" description="Helical" evidence="7">
    <location>
        <begin position="462"/>
        <end position="484"/>
    </location>
</feature>
<feature type="transmembrane region" description="Helical" evidence="7">
    <location>
        <begin position="118"/>
        <end position="144"/>
    </location>
</feature>
<feature type="transmembrane region" description="Helical" evidence="7">
    <location>
        <begin position="224"/>
        <end position="242"/>
    </location>
</feature>
<dbReference type="Gene3D" id="1.20.1740.10">
    <property type="entry name" value="Amino acid/polyamine transporter I"/>
    <property type="match status" value="1"/>
</dbReference>
<evidence type="ECO:0000256" key="5">
    <source>
        <dbReference type="ARBA" id="ARBA00023136"/>
    </source>
</evidence>
<evidence type="ECO:0000256" key="6">
    <source>
        <dbReference type="SAM" id="MobiDB-lite"/>
    </source>
</evidence>
<evidence type="ECO:0000256" key="7">
    <source>
        <dbReference type="SAM" id="Phobius"/>
    </source>
</evidence>
<feature type="transmembrane region" description="Helical" evidence="7">
    <location>
        <begin position="180"/>
        <end position="204"/>
    </location>
</feature>
<feature type="transmembrane region" description="Helical" evidence="7">
    <location>
        <begin position="263"/>
        <end position="285"/>
    </location>
</feature>